<keyword evidence="2" id="KW-0378">Hydrolase</keyword>
<evidence type="ECO:0000256" key="1">
    <source>
        <dbReference type="ARBA" id="ARBA00005953"/>
    </source>
</evidence>
<gene>
    <name evidence="3" type="ORF">Ga0061063_2133</name>
</gene>
<dbReference type="STRING" id="375574.GCA_001418035_01921"/>
<evidence type="ECO:0000313" key="4">
    <source>
        <dbReference type="Proteomes" id="UP000243535"/>
    </source>
</evidence>
<dbReference type="SUPFAM" id="SSF54637">
    <property type="entry name" value="Thioesterase/thiol ester dehydrase-isomerase"/>
    <property type="match status" value="1"/>
</dbReference>
<proteinExistence type="inferred from homology"/>
<dbReference type="InterPro" id="IPR050563">
    <property type="entry name" value="4-hydroxybenzoyl-CoA_TE"/>
</dbReference>
<organism evidence="3 4">
    <name type="scientific">Gulbenkiania indica</name>
    <dbReference type="NCBI Taxonomy" id="375574"/>
    <lineage>
        <taxon>Bacteria</taxon>
        <taxon>Pseudomonadati</taxon>
        <taxon>Pseudomonadota</taxon>
        <taxon>Betaproteobacteria</taxon>
        <taxon>Neisseriales</taxon>
        <taxon>Chromobacteriaceae</taxon>
        <taxon>Gulbenkiania</taxon>
    </lineage>
</organism>
<comment type="similarity">
    <text evidence="1">Belongs to the 4-hydroxybenzoyl-CoA thioesterase family.</text>
</comment>
<dbReference type="EMBL" id="CYHA01000004">
    <property type="protein sequence ID" value="CUA84592.1"/>
    <property type="molecule type" value="Genomic_DNA"/>
</dbReference>
<sequence length="153" mass="16882">MPRIQIALPTDWVFETTLPVRIGDINYGGHMGNDAVLRLAHEARLQCLKHYGYSELDIEGCGLIMADAAVVYKAEAFHGDALRFEVGFADFNKYGCDIVYLATRADTGQEVARIKTGIVFFDYGARKVTRMPEAFARRFAPPTTAATEQGTAS</sequence>
<dbReference type="GO" id="GO:0047617">
    <property type="term" value="F:fatty acyl-CoA hydrolase activity"/>
    <property type="evidence" value="ECO:0007669"/>
    <property type="project" value="TreeGrafter"/>
</dbReference>
<keyword evidence="4" id="KW-1185">Reference proteome</keyword>
<accession>A0A0K6H0V1</accession>
<dbReference type="Gene3D" id="3.10.129.10">
    <property type="entry name" value="Hotdog Thioesterase"/>
    <property type="match status" value="1"/>
</dbReference>
<dbReference type="PANTHER" id="PTHR31793">
    <property type="entry name" value="4-HYDROXYBENZOYL-COA THIOESTERASE FAMILY MEMBER"/>
    <property type="match status" value="1"/>
</dbReference>
<dbReference type="AlphaFoldDB" id="A0A0K6H0V1"/>
<dbReference type="PANTHER" id="PTHR31793:SF27">
    <property type="entry name" value="NOVEL THIOESTERASE SUPERFAMILY DOMAIN AND SAPOSIN A-TYPE DOMAIN CONTAINING PROTEIN (0610012H03RIK)"/>
    <property type="match status" value="1"/>
</dbReference>
<dbReference type="CDD" id="cd00586">
    <property type="entry name" value="4HBT"/>
    <property type="match status" value="1"/>
</dbReference>
<dbReference type="OrthoDB" id="333038at2"/>
<protein>
    <submittedName>
        <fullName evidence="3">Acyl-CoA thioesterase FadM</fullName>
    </submittedName>
</protein>
<reference evidence="4" key="1">
    <citation type="submission" date="2015-08" db="EMBL/GenBank/DDBJ databases">
        <authorList>
            <person name="Varghese N."/>
        </authorList>
    </citation>
    <scope>NUCLEOTIDE SEQUENCE [LARGE SCALE GENOMIC DNA]</scope>
    <source>
        <strain evidence="4">DSM 17901</strain>
    </source>
</reference>
<evidence type="ECO:0000313" key="3">
    <source>
        <dbReference type="EMBL" id="CUA84592.1"/>
    </source>
</evidence>
<dbReference type="InterPro" id="IPR029069">
    <property type="entry name" value="HotDog_dom_sf"/>
</dbReference>
<dbReference type="Pfam" id="PF13279">
    <property type="entry name" value="4HBT_2"/>
    <property type="match status" value="1"/>
</dbReference>
<evidence type="ECO:0000256" key="2">
    <source>
        <dbReference type="ARBA" id="ARBA00022801"/>
    </source>
</evidence>
<dbReference type="RefSeq" id="WP_055434166.1">
    <property type="nucleotide sequence ID" value="NZ_CYHA01000004.1"/>
</dbReference>
<dbReference type="Proteomes" id="UP000243535">
    <property type="component" value="Unassembled WGS sequence"/>
</dbReference>
<name>A0A0K6H0V1_9NEIS</name>